<name>A0AAN7JYT6_9MYRT</name>
<gene>
    <name evidence="1" type="ORF">SAY87_009691</name>
</gene>
<keyword evidence="2" id="KW-1185">Reference proteome</keyword>
<dbReference type="AlphaFoldDB" id="A0AAN7JYT6"/>
<protein>
    <submittedName>
        <fullName evidence="1">Uncharacterized protein</fullName>
    </submittedName>
</protein>
<accession>A0AAN7JYT6</accession>
<proteinExistence type="predicted"/>
<organism evidence="1 2">
    <name type="scientific">Trapa incisa</name>
    <dbReference type="NCBI Taxonomy" id="236973"/>
    <lineage>
        <taxon>Eukaryota</taxon>
        <taxon>Viridiplantae</taxon>
        <taxon>Streptophyta</taxon>
        <taxon>Embryophyta</taxon>
        <taxon>Tracheophyta</taxon>
        <taxon>Spermatophyta</taxon>
        <taxon>Magnoliopsida</taxon>
        <taxon>eudicotyledons</taxon>
        <taxon>Gunneridae</taxon>
        <taxon>Pentapetalae</taxon>
        <taxon>rosids</taxon>
        <taxon>malvids</taxon>
        <taxon>Myrtales</taxon>
        <taxon>Lythraceae</taxon>
        <taxon>Trapa</taxon>
    </lineage>
</organism>
<evidence type="ECO:0000313" key="2">
    <source>
        <dbReference type="Proteomes" id="UP001345219"/>
    </source>
</evidence>
<sequence length="131" mass="14509">MPPSFAYVFIARASTSPAACRMSSRSRRIITLFCLRVQRASFNFPGSLPDVITVTENHRNLTHQEIQALAARYANQHRAGDVGGGGGKSSAFLILLFSLKDQDRKDLGGGSRFENRNRNRIRIGRATETVD</sequence>
<reference evidence="1 2" key="1">
    <citation type="journal article" date="2023" name="Hortic Res">
        <title>Pangenome of water caltrop reveals structural variations and asymmetric subgenome divergence after allopolyploidization.</title>
        <authorList>
            <person name="Zhang X."/>
            <person name="Chen Y."/>
            <person name="Wang L."/>
            <person name="Yuan Y."/>
            <person name="Fang M."/>
            <person name="Shi L."/>
            <person name="Lu R."/>
            <person name="Comes H.P."/>
            <person name="Ma Y."/>
            <person name="Chen Y."/>
            <person name="Huang G."/>
            <person name="Zhou Y."/>
            <person name="Zheng Z."/>
            <person name="Qiu Y."/>
        </authorList>
    </citation>
    <scope>NUCLEOTIDE SEQUENCE [LARGE SCALE GENOMIC DNA]</scope>
    <source>
        <tissue evidence="1">Roots</tissue>
    </source>
</reference>
<comment type="caution">
    <text evidence="1">The sequence shown here is derived from an EMBL/GenBank/DDBJ whole genome shotgun (WGS) entry which is preliminary data.</text>
</comment>
<evidence type="ECO:0000313" key="1">
    <source>
        <dbReference type="EMBL" id="KAK4755934.1"/>
    </source>
</evidence>
<dbReference type="Proteomes" id="UP001345219">
    <property type="component" value="Chromosome 8"/>
</dbReference>
<dbReference type="EMBL" id="JAXIOK010000014">
    <property type="protein sequence ID" value="KAK4755934.1"/>
    <property type="molecule type" value="Genomic_DNA"/>
</dbReference>